<comment type="caution">
    <text evidence="1">The sequence shown here is derived from an EMBL/GenBank/DDBJ whole genome shotgun (WGS) entry which is preliminary data.</text>
</comment>
<gene>
    <name evidence="1" type="ORF">KK488_12990</name>
</gene>
<protein>
    <submittedName>
        <fullName evidence="1">Uncharacterized protein</fullName>
    </submittedName>
</protein>
<organism evidence="1 2">
    <name type="scientific">Sphingobium nicotianae</name>
    <dbReference type="NCBI Taxonomy" id="2782607"/>
    <lineage>
        <taxon>Bacteria</taxon>
        <taxon>Pseudomonadati</taxon>
        <taxon>Pseudomonadota</taxon>
        <taxon>Alphaproteobacteria</taxon>
        <taxon>Sphingomonadales</taxon>
        <taxon>Sphingomonadaceae</taxon>
        <taxon>Sphingobium</taxon>
    </lineage>
</organism>
<dbReference type="EMBL" id="JAHGAW010000008">
    <property type="protein sequence ID" value="MBT2187863.1"/>
    <property type="molecule type" value="Genomic_DNA"/>
</dbReference>
<evidence type="ECO:0000313" key="2">
    <source>
        <dbReference type="Proteomes" id="UP001138757"/>
    </source>
</evidence>
<dbReference type="AlphaFoldDB" id="A0A9X1DE31"/>
<keyword evidence="2" id="KW-1185">Reference proteome</keyword>
<accession>A0A9X1DE31</accession>
<dbReference type="RefSeq" id="WP_214624116.1">
    <property type="nucleotide sequence ID" value="NZ_JAHGAW010000008.1"/>
</dbReference>
<reference evidence="1" key="1">
    <citation type="submission" date="2021-05" db="EMBL/GenBank/DDBJ databases">
        <title>Genome of Sphingobium sp. strain.</title>
        <authorList>
            <person name="Fan R."/>
        </authorList>
    </citation>
    <scope>NUCLEOTIDE SEQUENCE</scope>
    <source>
        <strain evidence="1">H33</strain>
    </source>
</reference>
<sequence>MEPVTIEDRRKELRALLDQIQARPSQDWVNERARIVVLQQMIAAHEQAHA</sequence>
<name>A0A9X1DE31_9SPHN</name>
<proteinExistence type="predicted"/>
<evidence type="ECO:0000313" key="1">
    <source>
        <dbReference type="EMBL" id="MBT2187863.1"/>
    </source>
</evidence>
<dbReference type="Proteomes" id="UP001138757">
    <property type="component" value="Unassembled WGS sequence"/>
</dbReference>